<comment type="similarity">
    <text evidence="1">Belongs to the glycosyl hydrolase 25 family.</text>
</comment>
<dbReference type="PROSITE" id="PS51904">
    <property type="entry name" value="GLYCOSYL_HYDROL_F25_2"/>
    <property type="match status" value="1"/>
</dbReference>
<dbReference type="InterPro" id="IPR017853">
    <property type="entry name" value="GH"/>
</dbReference>
<evidence type="ECO:0000256" key="1">
    <source>
        <dbReference type="ARBA" id="ARBA00010646"/>
    </source>
</evidence>
<organism evidence="2 3">
    <name type="scientific">Gemelliphila asaccharolytica</name>
    <dbReference type="NCBI Taxonomy" id="502393"/>
    <lineage>
        <taxon>Bacteria</taxon>
        <taxon>Bacillati</taxon>
        <taxon>Bacillota</taxon>
        <taxon>Bacilli</taxon>
        <taxon>Bacillales</taxon>
        <taxon>Gemellaceae</taxon>
        <taxon>Gemelliphila</taxon>
    </lineage>
</organism>
<dbReference type="GO" id="GO:0016787">
    <property type="term" value="F:hydrolase activity"/>
    <property type="evidence" value="ECO:0007669"/>
    <property type="project" value="UniProtKB-KW"/>
</dbReference>
<evidence type="ECO:0000313" key="3">
    <source>
        <dbReference type="Proteomes" id="UP000070467"/>
    </source>
</evidence>
<dbReference type="Pfam" id="PF01183">
    <property type="entry name" value="Glyco_hydro_25"/>
    <property type="match status" value="1"/>
</dbReference>
<dbReference type="RefSeq" id="WP_198145738.1">
    <property type="nucleotide sequence ID" value="NZ_KQ959856.1"/>
</dbReference>
<name>A0ABR5TN87_9BACL</name>
<protein>
    <submittedName>
        <fullName evidence="2">Glycosyl hydrolase family 25</fullName>
    </submittedName>
</protein>
<accession>A0ABR5TN87</accession>
<keyword evidence="3" id="KW-1185">Reference proteome</keyword>
<keyword evidence="2" id="KW-0378">Hydrolase</keyword>
<proteinExistence type="inferred from homology"/>
<gene>
    <name evidence="2" type="ORF">HMPREF1871_00107</name>
</gene>
<dbReference type="PANTHER" id="PTHR34135">
    <property type="entry name" value="LYSOZYME"/>
    <property type="match status" value="1"/>
</dbReference>
<sequence length="238" mass="27299">TTTPDGYYVGSDGAWVNNYSEGKFSHAGKKLADISEHNGYIDFSKLKNEVDGVIIRVGFGTVREDVRWREYADNALREGIPFGFYWYSYALNEQNAIDEANMFLNAISGYKPEYPIFIDMEDADYWKQNQGSQYMANTWSGREKIIKIHVEEYQRRGYFAGVYASRSWFDSMSSDLDKYTRWVAHWTGDSSSYQGSGYGIHQYTSNGSVGGISTRVDLNVSFIDYPSIIKNSGYNNWR</sequence>
<reference evidence="2 3" key="1">
    <citation type="submission" date="2016-01" db="EMBL/GenBank/DDBJ databases">
        <authorList>
            <person name="Mitreva M."/>
            <person name="Pepin K.H."/>
            <person name="Mihindukulasuriya K.A."/>
            <person name="Fulton R."/>
            <person name="Fronick C."/>
            <person name="O'Laughlin M."/>
            <person name="Miner T."/>
            <person name="Herter B."/>
            <person name="Rosa B.A."/>
            <person name="Cordes M."/>
            <person name="Tomlinson C."/>
            <person name="Wollam A."/>
            <person name="Palsikar V.B."/>
            <person name="Mardis E.R."/>
            <person name="Wilson R.K."/>
        </authorList>
    </citation>
    <scope>NUCLEOTIDE SEQUENCE [LARGE SCALE GENOMIC DNA]</scope>
    <source>
        <strain evidence="2 3">KA00071</strain>
    </source>
</reference>
<evidence type="ECO:0000313" key="2">
    <source>
        <dbReference type="EMBL" id="KXB58864.1"/>
    </source>
</evidence>
<comment type="caution">
    <text evidence="2">The sequence shown here is derived from an EMBL/GenBank/DDBJ whole genome shotgun (WGS) entry which is preliminary data.</text>
</comment>
<dbReference type="Proteomes" id="UP000070467">
    <property type="component" value="Unassembled WGS sequence"/>
</dbReference>
<dbReference type="Gene3D" id="3.20.20.80">
    <property type="entry name" value="Glycosidases"/>
    <property type="match status" value="1"/>
</dbReference>
<dbReference type="PANTHER" id="PTHR34135:SF2">
    <property type="entry name" value="LYSOZYME"/>
    <property type="match status" value="1"/>
</dbReference>
<dbReference type="SUPFAM" id="SSF51445">
    <property type="entry name" value="(Trans)glycosidases"/>
    <property type="match status" value="1"/>
</dbReference>
<feature type="non-terminal residue" evidence="2">
    <location>
        <position position="1"/>
    </location>
</feature>
<dbReference type="EMBL" id="LSDB01000003">
    <property type="protein sequence ID" value="KXB58864.1"/>
    <property type="molecule type" value="Genomic_DNA"/>
</dbReference>
<dbReference type="InterPro" id="IPR002053">
    <property type="entry name" value="Glyco_hydro_25"/>
</dbReference>